<keyword evidence="3" id="KW-1185">Reference proteome</keyword>
<dbReference type="EMBL" id="JAULSW010000008">
    <property type="protein sequence ID" value="KAK3372561.1"/>
    <property type="molecule type" value="Genomic_DNA"/>
</dbReference>
<reference evidence="2" key="1">
    <citation type="journal article" date="2023" name="Mol. Phylogenet. Evol.">
        <title>Genome-scale phylogeny and comparative genomics of the fungal order Sordariales.</title>
        <authorList>
            <person name="Hensen N."/>
            <person name="Bonometti L."/>
            <person name="Westerberg I."/>
            <person name="Brannstrom I.O."/>
            <person name="Guillou S."/>
            <person name="Cros-Aarteil S."/>
            <person name="Calhoun S."/>
            <person name="Haridas S."/>
            <person name="Kuo A."/>
            <person name="Mondo S."/>
            <person name="Pangilinan J."/>
            <person name="Riley R."/>
            <person name="LaButti K."/>
            <person name="Andreopoulos B."/>
            <person name="Lipzen A."/>
            <person name="Chen C."/>
            <person name="Yan M."/>
            <person name="Daum C."/>
            <person name="Ng V."/>
            <person name="Clum A."/>
            <person name="Steindorff A."/>
            <person name="Ohm R.A."/>
            <person name="Martin F."/>
            <person name="Silar P."/>
            <person name="Natvig D.O."/>
            <person name="Lalanne C."/>
            <person name="Gautier V."/>
            <person name="Ament-Velasquez S.L."/>
            <person name="Kruys A."/>
            <person name="Hutchinson M.I."/>
            <person name="Powell A.J."/>
            <person name="Barry K."/>
            <person name="Miller A.N."/>
            <person name="Grigoriev I.V."/>
            <person name="Debuchy R."/>
            <person name="Gladieux P."/>
            <person name="Hiltunen Thoren M."/>
            <person name="Johannesson H."/>
        </authorList>
    </citation>
    <scope>NUCLEOTIDE SEQUENCE</scope>
    <source>
        <strain evidence="2">CBS 232.78</strain>
    </source>
</reference>
<reference evidence="2" key="2">
    <citation type="submission" date="2023-06" db="EMBL/GenBank/DDBJ databases">
        <authorList>
            <consortium name="Lawrence Berkeley National Laboratory"/>
            <person name="Haridas S."/>
            <person name="Hensen N."/>
            <person name="Bonometti L."/>
            <person name="Westerberg I."/>
            <person name="Brannstrom I.O."/>
            <person name="Guillou S."/>
            <person name="Cros-Aarteil S."/>
            <person name="Calhoun S."/>
            <person name="Kuo A."/>
            <person name="Mondo S."/>
            <person name="Pangilinan J."/>
            <person name="Riley R."/>
            <person name="LaButti K."/>
            <person name="Andreopoulos B."/>
            <person name="Lipzen A."/>
            <person name="Chen C."/>
            <person name="Yanf M."/>
            <person name="Daum C."/>
            <person name="Ng V."/>
            <person name="Clum A."/>
            <person name="Steindorff A."/>
            <person name="Ohm R."/>
            <person name="Martin F."/>
            <person name="Silar P."/>
            <person name="Natvig D."/>
            <person name="Lalanne C."/>
            <person name="Gautier V."/>
            <person name="Ament-velasquez S.L."/>
            <person name="Kruys A."/>
            <person name="Hutchinson M.I."/>
            <person name="Powell A.J."/>
            <person name="Barry K."/>
            <person name="Miller A.N."/>
            <person name="Grigoriev I.V."/>
            <person name="Debuchy R."/>
            <person name="Gladieux P."/>
            <person name="Thoren M.H."/>
            <person name="Johannesson H."/>
        </authorList>
    </citation>
    <scope>NUCLEOTIDE SEQUENCE</scope>
    <source>
        <strain evidence="2">CBS 232.78</strain>
    </source>
</reference>
<name>A0AAE0K9I0_9PEZI</name>
<protein>
    <submittedName>
        <fullName evidence="2">Uncharacterized protein</fullName>
    </submittedName>
</protein>
<dbReference type="Proteomes" id="UP001285441">
    <property type="component" value="Unassembled WGS sequence"/>
</dbReference>
<evidence type="ECO:0000256" key="1">
    <source>
        <dbReference type="SAM" id="MobiDB-lite"/>
    </source>
</evidence>
<organism evidence="2 3">
    <name type="scientific">Podospora didyma</name>
    <dbReference type="NCBI Taxonomy" id="330526"/>
    <lineage>
        <taxon>Eukaryota</taxon>
        <taxon>Fungi</taxon>
        <taxon>Dikarya</taxon>
        <taxon>Ascomycota</taxon>
        <taxon>Pezizomycotina</taxon>
        <taxon>Sordariomycetes</taxon>
        <taxon>Sordariomycetidae</taxon>
        <taxon>Sordariales</taxon>
        <taxon>Podosporaceae</taxon>
        <taxon>Podospora</taxon>
    </lineage>
</organism>
<comment type="caution">
    <text evidence="2">The sequence shown here is derived from an EMBL/GenBank/DDBJ whole genome shotgun (WGS) entry which is preliminary data.</text>
</comment>
<gene>
    <name evidence="2" type="ORF">B0H63DRAFT_301073</name>
</gene>
<sequence>MPTLNADVMLLVAEQCDDLETVSALMRTCSTLKRLIASYETSIVKRKLANRGYPSLLPPYGTILSSASSERELLLPYSLAVIQELDMRSRRIEALFGPGEALFNAIAEFPSFTGLDTNMFSKLILGLKRGCMLADRLGDCAVDVMLKGQSRKTNNFTPTSLGAPLSRPRRSAAMDSTGEEEGDTLGSAHKTTGQSSEYITGTMTTNHHSLVRETHLKQLAFIRSLSLSDVGWLSNVAALAGVAYAQVQPALESDPAAWERIVAFKEVFLRQGTATLWAWFRDRGLSGTATSLPASLASLYPSPTPGRPRTDLGRFIERSIANVMADIEAWESGFGIYDAEDDEVDSSAETGPGEDPSLVLPGLHMTLMRRFALKSKDRDRVSVEILGLLIRVLGVLGNAEDV</sequence>
<proteinExistence type="predicted"/>
<feature type="region of interest" description="Disordered" evidence="1">
    <location>
        <begin position="153"/>
        <end position="196"/>
    </location>
</feature>
<dbReference type="AlphaFoldDB" id="A0AAE0K9I0"/>
<accession>A0AAE0K9I0</accession>
<evidence type="ECO:0000313" key="2">
    <source>
        <dbReference type="EMBL" id="KAK3372561.1"/>
    </source>
</evidence>
<evidence type="ECO:0000313" key="3">
    <source>
        <dbReference type="Proteomes" id="UP001285441"/>
    </source>
</evidence>